<dbReference type="EMBL" id="KX641262">
    <property type="protein sequence ID" value="AOT24902.1"/>
    <property type="molecule type" value="Genomic_DNA"/>
</dbReference>
<organism evidence="1 2">
    <name type="scientific">Mycobacterium phage Nazo</name>
    <dbReference type="NCBI Taxonomy" id="1897547"/>
    <lineage>
        <taxon>Viruses</taxon>
        <taxon>Duplodnaviria</taxon>
        <taxon>Heunggongvirae</taxon>
        <taxon>Uroviricota</taxon>
        <taxon>Caudoviricetes</taxon>
        <taxon>Pclasvirinae</taxon>
        <taxon>Bignuzvirus</taxon>
        <taxon>Bignuzvirus bignuz</taxon>
    </lineage>
</organism>
<keyword evidence="1" id="KW-0378">Hydrolase</keyword>
<keyword evidence="1" id="KW-0540">Nuclease</keyword>
<proteinExistence type="predicted"/>
<evidence type="ECO:0000313" key="2">
    <source>
        <dbReference type="Proteomes" id="UP000223831"/>
    </source>
</evidence>
<gene>
    <name evidence="1" type="primary">63</name>
    <name evidence="1" type="ORF">PBI_NAZO_63</name>
</gene>
<protein>
    <submittedName>
        <fullName evidence="1">HNH endonuclease</fullName>
    </submittedName>
</protein>
<dbReference type="GO" id="GO:0004519">
    <property type="term" value="F:endonuclease activity"/>
    <property type="evidence" value="ECO:0007669"/>
    <property type="project" value="UniProtKB-KW"/>
</dbReference>
<sequence length="129" mass="14899">MGLKEDRKRERKRRLFRRDGWQDADGEWFAMCAYGCGTVIGWHEAIINLYPLKKPDGGRYTFDNTRLACRPCHTVDCDHTTLPKRRIQQRRAAARKRAVSAPQPVSVSARIDAIERFNARRNAAQSEVL</sequence>
<reference evidence="1 2" key="1">
    <citation type="submission" date="2016-07" db="EMBL/GenBank/DDBJ databases">
        <authorList>
            <person name="Adam N."/>
            <person name="Zuma S.H."/>
            <person name="Shabalala X.C."/>
            <person name="Zuke Z.H."/>
            <person name="Mpangane S."/>
            <person name="Maenetje N."/>
            <person name="Lafia M."/>
            <person name="Tshabalala L.M."/>
            <person name="Zwane T.C."/>
            <person name="Garlena R.A."/>
            <person name="Russell D.A."/>
            <person name="Bowman C.A."/>
            <person name="Rubin E."/>
            <person name="Larsen M.H."/>
            <person name="Guerrero C.A."/>
            <person name="Jacobs-Sera D."/>
            <person name="Hatfull G.F."/>
        </authorList>
    </citation>
    <scope>NUCLEOTIDE SEQUENCE [LARGE SCALE GENOMIC DNA]</scope>
</reference>
<accession>A0A1D8EV35</accession>
<dbReference type="Proteomes" id="UP000223831">
    <property type="component" value="Genome"/>
</dbReference>
<evidence type="ECO:0000313" key="1">
    <source>
        <dbReference type="EMBL" id="AOT24902.1"/>
    </source>
</evidence>
<keyword evidence="1" id="KW-0255">Endonuclease</keyword>
<name>A0A1D8EV35_9CAUD</name>